<dbReference type="InterPro" id="IPR036259">
    <property type="entry name" value="MFS_trans_sf"/>
</dbReference>
<evidence type="ECO:0000256" key="7">
    <source>
        <dbReference type="ARBA" id="ARBA00023136"/>
    </source>
</evidence>
<dbReference type="OrthoDB" id="9800416at2"/>
<feature type="transmembrane region" description="Helical" evidence="8">
    <location>
        <begin position="227"/>
        <end position="252"/>
    </location>
</feature>
<dbReference type="InterPro" id="IPR020846">
    <property type="entry name" value="MFS_dom"/>
</dbReference>
<feature type="transmembrane region" description="Helical" evidence="8">
    <location>
        <begin position="91"/>
        <end position="110"/>
    </location>
</feature>
<dbReference type="PRINTS" id="PR01036">
    <property type="entry name" value="TCRTETB"/>
</dbReference>
<feature type="transmembrane region" description="Helical" evidence="8">
    <location>
        <begin position="174"/>
        <end position="199"/>
    </location>
</feature>
<protein>
    <recommendedName>
        <fullName evidence="8">Bcr/CflA family efflux transporter</fullName>
    </recommendedName>
</protein>
<organism evidence="10 11">
    <name type="scientific">Aminobacter aminovorans</name>
    <name type="common">Chelatobacter heintzii</name>
    <dbReference type="NCBI Taxonomy" id="83263"/>
    <lineage>
        <taxon>Bacteria</taxon>
        <taxon>Pseudomonadati</taxon>
        <taxon>Pseudomonadota</taxon>
        <taxon>Alphaproteobacteria</taxon>
        <taxon>Hyphomicrobiales</taxon>
        <taxon>Phyllobacteriaceae</taxon>
        <taxon>Aminobacter</taxon>
    </lineage>
</organism>
<keyword evidence="6 8" id="KW-1133">Transmembrane helix</keyword>
<dbReference type="EMBL" id="UFSM01000001">
    <property type="protein sequence ID" value="SUU87872.1"/>
    <property type="molecule type" value="Genomic_DNA"/>
</dbReference>
<feature type="domain" description="Major facilitator superfamily (MFS) profile" evidence="9">
    <location>
        <begin position="25"/>
        <end position="411"/>
    </location>
</feature>
<dbReference type="Pfam" id="PF07690">
    <property type="entry name" value="MFS_1"/>
    <property type="match status" value="1"/>
</dbReference>
<dbReference type="AlphaFoldDB" id="A0A380WHP4"/>
<evidence type="ECO:0000256" key="4">
    <source>
        <dbReference type="ARBA" id="ARBA00022475"/>
    </source>
</evidence>
<keyword evidence="4" id="KW-1003">Cell membrane</keyword>
<keyword evidence="5 8" id="KW-0812">Transmembrane</keyword>
<feature type="transmembrane region" description="Helical" evidence="8">
    <location>
        <begin position="264"/>
        <end position="282"/>
    </location>
</feature>
<dbReference type="Proteomes" id="UP000254701">
    <property type="component" value="Unassembled WGS sequence"/>
</dbReference>
<keyword evidence="3 8" id="KW-0813">Transport</keyword>
<name>A0A380WHP4_AMIAI</name>
<keyword evidence="7 8" id="KW-0472">Membrane</keyword>
<dbReference type="Gene3D" id="1.20.1720.10">
    <property type="entry name" value="Multidrug resistance protein D"/>
    <property type="match status" value="1"/>
</dbReference>
<dbReference type="InterPro" id="IPR004812">
    <property type="entry name" value="Efflux_drug-R_Bcr/CmlA"/>
</dbReference>
<evidence type="ECO:0000256" key="8">
    <source>
        <dbReference type="RuleBase" id="RU365088"/>
    </source>
</evidence>
<dbReference type="SUPFAM" id="SSF103473">
    <property type="entry name" value="MFS general substrate transporter"/>
    <property type="match status" value="1"/>
</dbReference>
<evidence type="ECO:0000256" key="2">
    <source>
        <dbReference type="ARBA" id="ARBA00006236"/>
    </source>
</evidence>
<comment type="subcellular location">
    <subcellularLocation>
        <location evidence="8">Cell inner membrane</location>
        <topology evidence="8">Multi-pass membrane protein</topology>
    </subcellularLocation>
    <subcellularLocation>
        <location evidence="1">Cell membrane</location>
        <topology evidence="1">Multi-pass membrane protein</topology>
    </subcellularLocation>
</comment>
<evidence type="ECO:0000313" key="11">
    <source>
        <dbReference type="Proteomes" id="UP000254701"/>
    </source>
</evidence>
<dbReference type="PROSITE" id="PS50850">
    <property type="entry name" value="MFS"/>
    <property type="match status" value="1"/>
</dbReference>
<feature type="transmembrane region" description="Helical" evidence="8">
    <location>
        <begin position="25"/>
        <end position="47"/>
    </location>
</feature>
<feature type="transmembrane region" description="Helical" evidence="8">
    <location>
        <begin position="149"/>
        <end position="168"/>
    </location>
</feature>
<evidence type="ECO:0000256" key="1">
    <source>
        <dbReference type="ARBA" id="ARBA00004651"/>
    </source>
</evidence>
<gene>
    <name evidence="10" type="primary">bcr_2</name>
    <name evidence="10" type="ORF">NCTC10684_01075</name>
</gene>
<feature type="transmembrane region" description="Helical" evidence="8">
    <location>
        <begin position="294"/>
        <end position="313"/>
    </location>
</feature>
<accession>A0A380WHP4</accession>
<evidence type="ECO:0000256" key="5">
    <source>
        <dbReference type="ARBA" id="ARBA00022692"/>
    </source>
</evidence>
<proteinExistence type="inferred from homology"/>
<evidence type="ECO:0000313" key="10">
    <source>
        <dbReference type="EMBL" id="SUU87872.1"/>
    </source>
</evidence>
<dbReference type="PANTHER" id="PTHR42718:SF9">
    <property type="entry name" value="MAJOR FACILITATOR SUPERFAMILY MULTIDRUG TRANSPORTER MFSC"/>
    <property type="match status" value="1"/>
</dbReference>
<feature type="transmembrane region" description="Helical" evidence="8">
    <location>
        <begin position="319"/>
        <end position="341"/>
    </location>
</feature>
<reference evidence="10 11" key="1">
    <citation type="submission" date="2018-06" db="EMBL/GenBank/DDBJ databases">
        <authorList>
            <consortium name="Pathogen Informatics"/>
            <person name="Doyle S."/>
        </authorList>
    </citation>
    <scope>NUCLEOTIDE SEQUENCE [LARGE SCALE GENOMIC DNA]</scope>
    <source>
        <strain evidence="10 11">NCTC10684</strain>
    </source>
</reference>
<dbReference type="GO" id="GO:1990961">
    <property type="term" value="P:xenobiotic detoxification by transmembrane export across the plasma membrane"/>
    <property type="evidence" value="ECO:0007669"/>
    <property type="project" value="InterPro"/>
</dbReference>
<feature type="transmembrane region" description="Helical" evidence="8">
    <location>
        <begin position="384"/>
        <end position="403"/>
    </location>
</feature>
<dbReference type="InterPro" id="IPR011701">
    <property type="entry name" value="MFS"/>
</dbReference>
<feature type="transmembrane region" description="Helical" evidence="8">
    <location>
        <begin position="353"/>
        <end position="378"/>
    </location>
</feature>
<evidence type="ECO:0000256" key="3">
    <source>
        <dbReference type="ARBA" id="ARBA00022448"/>
    </source>
</evidence>
<sequence length="418" mass="44368">MNMRSDISQALDLLETAPIMSERRVSLIGGLMVAIGPISLALFTPAMPEIVQAFGTTEAAVKMTLSLYFGGFAFAQLVCGPLSDGFGRRPITLAFMAIYLAASVLALMAPNIETLVVARFLQGVGAAVGVSVARAVVRDVFTHERSARIMNMIGILLALGPAIAPTLGGLTMEFFGWHAIFMVMVLLGVVVMLVAIFALRETVTRDLSRIRPAALVTSYGSLFRSPYFVLCCMVIAGTTGAIYTQATVLAFILMERVGLTPTQFGIGMLMQTANFMAGAIVMRMFMKRYGAARMVPVGLIFVAIGSTAMAILLRTHEPTFLLVMVPVGIYAFGIAMISPAMMTAAMAPFPENAGAASAMMGFFQMGAGMVGGAAAALMGDPVNALATVIPIMGLIAILSWLIWRRLPEPSLVSRLKQG</sequence>
<comment type="similarity">
    <text evidence="2 8">Belongs to the major facilitator superfamily. Bcr/CmlA family.</text>
</comment>
<dbReference type="RefSeq" id="WP_115730310.1">
    <property type="nucleotide sequence ID" value="NZ_BAAAVY010000010.1"/>
</dbReference>
<dbReference type="GO" id="GO:0005886">
    <property type="term" value="C:plasma membrane"/>
    <property type="evidence" value="ECO:0007669"/>
    <property type="project" value="UniProtKB-SubCell"/>
</dbReference>
<feature type="transmembrane region" description="Helical" evidence="8">
    <location>
        <begin position="116"/>
        <end position="137"/>
    </location>
</feature>
<keyword evidence="8" id="KW-0997">Cell inner membrane</keyword>
<dbReference type="CDD" id="cd17320">
    <property type="entry name" value="MFS_MdfA_MDR_like"/>
    <property type="match status" value="1"/>
</dbReference>
<dbReference type="PANTHER" id="PTHR42718">
    <property type="entry name" value="MAJOR FACILITATOR SUPERFAMILY MULTIDRUG TRANSPORTER MFSC"/>
    <property type="match status" value="1"/>
</dbReference>
<evidence type="ECO:0000256" key="6">
    <source>
        <dbReference type="ARBA" id="ARBA00022989"/>
    </source>
</evidence>
<evidence type="ECO:0000259" key="9">
    <source>
        <dbReference type="PROSITE" id="PS50850"/>
    </source>
</evidence>
<dbReference type="NCBIfam" id="TIGR00710">
    <property type="entry name" value="efflux_Bcr_CflA"/>
    <property type="match status" value="1"/>
</dbReference>
<dbReference type="GO" id="GO:0042910">
    <property type="term" value="F:xenobiotic transmembrane transporter activity"/>
    <property type="evidence" value="ECO:0007669"/>
    <property type="project" value="InterPro"/>
</dbReference>
<feature type="transmembrane region" description="Helical" evidence="8">
    <location>
        <begin position="59"/>
        <end position="79"/>
    </location>
</feature>